<feature type="transmembrane region" description="Helical" evidence="1">
    <location>
        <begin position="20"/>
        <end position="42"/>
    </location>
</feature>
<sequence>MNQKRLKQTGSTLAKITRVLFWIQFLEMVIAAFLVCWHEFFPSHFVLHFVSEELLFQLCVSLVTGGFILGVLARFRKLCGSLSQNGDPFHATNAAILKSISITVLAASFVLPAAEKVFVEAFHLSGCNTDAASLSVLIMLTAALLFFLSVLLKSGAERFHDASLYK</sequence>
<dbReference type="Proteomes" id="UP000245845">
    <property type="component" value="Unassembled WGS sequence"/>
</dbReference>
<feature type="transmembrane region" description="Helical" evidence="1">
    <location>
        <begin position="95"/>
        <end position="114"/>
    </location>
</feature>
<evidence type="ECO:0000313" key="2">
    <source>
        <dbReference type="EMBL" id="PWJ31369.1"/>
    </source>
</evidence>
<comment type="caution">
    <text evidence="2">The sequence shown here is derived from an EMBL/GenBank/DDBJ whole genome shotgun (WGS) entry which is preliminary data.</text>
</comment>
<proteinExistence type="predicted"/>
<name>A0A2Y9BAN0_9FIRM</name>
<evidence type="ECO:0008006" key="4">
    <source>
        <dbReference type="Google" id="ProtNLM"/>
    </source>
</evidence>
<accession>A0A2Y9BAN0</accession>
<gene>
    <name evidence="2" type="ORF">A8806_102225</name>
</gene>
<dbReference type="RefSeq" id="WP_109730081.1">
    <property type="nucleotide sequence ID" value="NZ_BAAACK010000006.1"/>
</dbReference>
<evidence type="ECO:0000313" key="3">
    <source>
        <dbReference type="Proteomes" id="UP000245845"/>
    </source>
</evidence>
<feature type="transmembrane region" description="Helical" evidence="1">
    <location>
        <begin position="54"/>
        <end position="75"/>
    </location>
</feature>
<reference evidence="2 3" key="1">
    <citation type="submission" date="2018-05" db="EMBL/GenBank/DDBJ databases">
        <title>The Hungate 1000. A catalogue of reference genomes from the rumen microbiome.</title>
        <authorList>
            <person name="Kelly W."/>
        </authorList>
    </citation>
    <scope>NUCLEOTIDE SEQUENCE [LARGE SCALE GENOMIC DNA]</scope>
    <source>
        <strain evidence="2 3">NLAE-zl-C242</strain>
    </source>
</reference>
<keyword evidence="1" id="KW-0812">Transmembrane</keyword>
<protein>
    <recommendedName>
        <fullName evidence="4">DUF2975 family protein</fullName>
    </recommendedName>
</protein>
<keyword evidence="1" id="KW-1133">Transmembrane helix</keyword>
<keyword evidence="1" id="KW-0472">Membrane</keyword>
<keyword evidence="3" id="KW-1185">Reference proteome</keyword>
<dbReference type="EMBL" id="QGDL01000002">
    <property type="protein sequence ID" value="PWJ31369.1"/>
    <property type="molecule type" value="Genomic_DNA"/>
</dbReference>
<feature type="transmembrane region" description="Helical" evidence="1">
    <location>
        <begin position="134"/>
        <end position="152"/>
    </location>
</feature>
<dbReference type="AlphaFoldDB" id="A0A2Y9BAN0"/>
<evidence type="ECO:0000256" key="1">
    <source>
        <dbReference type="SAM" id="Phobius"/>
    </source>
</evidence>
<organism evidence="2 3">
    <name type="scientific">Faecalicatena orotica</name>
    <dbReference type="NCBI Taxonomy" id="1544"/>
    <lineage>
        <taxon>Bacteria</taxon>
        <taxon>Bacillati</taxon>
        <taxon>Bacillota</taxon>
        <taxon>Clostridia</taxon>
        <taxon>Lachnospirales</taxon>
        <taxon>Lachnospiraceae</taxon>
        <taxon>Faecalicatena</taxon>
    </lineage>
</organism>